<organism evidence="2 3">
    <name type="scientific">Terrabacter carboxydivorans</name>
    <dbReference type="NCBI Taxonomy" id="619730"/>
    <lineage>
        <taxon>Bacteria</taxon>
        <taxon>Bacillati</taxon>
        <taxon>Actinomycetota</taxon>
        <taxon>Actinomycetes</taxon>
        <taxon>Micrococcales</taxon>
        <taxon>Intrasporangiaceae</taxon>
        <taxon>Terrabacter</taxon>
    </lineage>
</organism>
<dbReference type="EMBL" id="BAAARE010000030">
    <property type="protein sequence ID" value="GAA2500657.1"/>
    <property type="molecule type" value="Genomic_DNA"/>
</dbReference>
<feature type="region of interest" description="Disordered" evidence="1">
    <location>
        <begin position="42"/>
        <end position="89"/>
    </location>
</feature>
<proteinExistence type="predicted"/>
<name>A0ABP5ZLT1_9MICO</name>
<accession>A0ABP5ZLT1</accession>
<evidence type="ECO:0000256" key="1">
    <source>
        <dbReference type="SAM" id="MobiDB-lite"/>
    </source>
</evidence>
<dbReference type="Proteomes" id="UP001500730">
    <property type="component" value="Unassembled WGS sequence"/>
</dbReference>
<gene>
    <name evidence="2" type="ORF">GCM10009858_43710</name>
</gene>
<protein>
    <submittedName>
        <fullName evidence="2">Uncharacterized protein</fullName>
    </submittedName>
</protein>
<reference evidence="3" key="1">
    <citation type="journal article" date="2019" name="Int. J. Syst. Evol. Microbiol.">
        <title>The Global Catalogue of Microorganisms (GCM) 10K type strain sequencing project: providing services to taxonomists for standard genome sequencing and annotation.</title>
        <authorList>
            <consortium name="The Broad Institute Genomics Platform"/>
            <consortium name="The Broad Institute Genome Sequencing Center for Infectious Disease"/>
            <person name="Wu L."/>
            <person name="Ma J."/>
        </authorList>
    </citation>
    <scope>NUCLEOTIDE SEQUENCE [LARGE SCALE GENOMIC DNA]</scope>
    <source>
        <strain evidence="3">JCM 16259</strain>
    </source>
</reference>
<evidence type="ECO:0000313" key="3">
    <source>
        <dbReference type="Proteomes" id="UP001500730"/>
    </source>
</evidence>
<feature type="compositionally biased region" description="Low complexity" evidence="1">
    <location>
        <begin position="63"/>
        <end position="79"/>
    </location>
</feature>
<evidence type="ECO:0000313" key="2">
    <source>
        <dbReference type="EMBL" id="GAA2500657.1"/>
    </source>
</evidence>
<keyword evidence="3" id="KW-1185">Reference proteome</keyword>
<sequence>MSSRLQRLIEWPLWSWRHLSVSVAALLVVLALVGKASSVLAPRTPPSGAVATPVAPGPSASLAGTPTTTPMPAATTSGTHAPASTGTATSHPCQAAAAAFINAWVRTALPPGEWLSGMRPYASPEFMVQLSRADPTRVPASRVTGQPVAVQTAADTTVFRFATDGGRVDVSTKRSGASCLVNDIEPSNDVPGAPKPALTPLPADG</sequence>
<feature type="region of interest" description="Disordered" evidence="1">
    <location>
        <begin position="182"/>
        <end position="205"/>
    </location>
</feature>
<comment type="caution">
    <text evidence="2">The sequence shown here is derived from an EMBL/GenBank/DDBJ whole genome shotgun (WGS) entry which is preliminary data.</text>
</comment>